<gene>
    <name evidence="3" type="ORF">BRCON_1284</name>
</gene>
<evidence type="ECO:0000313" key="3">
    <source>
        <dbReference type="EMBL" id="AXA36061.1"/>
    </source>
</evidence>
<evidence type="ECO:0000313" key="4">
    <source>
        <dbReference type="Proteomes" id="UP000262583"/>
    </source>
</evidence>
<dbReference type="InterPro" id="IPR020843">
    <property type="entry name" value="ER"/>
</dbReference>
<dbReference type="InterPro" id="IPR051603">
    <property type="entry name" value="Zinc-ADH_QOR/CCCR"/>
</dbReference>
<dbReference type="CDD" id="cd08266">
    <property type="entry name" value="Zn_ADH_like1"/>
    <property type="match status" value="1"/>
</dbReference>
<accession>A0A2Z4Y4C6</accession>
<dbReference type="EMBL" id="CP030759">
    <property type="protein sequence ID" value="AXA36061.1"/>
    <property type="molecule type" value="Genomic_DNA"/>
</dbReference>
<dbReference type="KEGG" id="schv:BRCON_1284"/>
<evidence type="ECO:0000256" key="1">
    <source>
        <dbReference type="ARBA" id="ARBA00022857"/>
    </source>
</evidence>
<dbReference type="PANTHER" id="PTHR44154:SF1">
    <property type="entry name" value="QUINONE OXIDOREDUCTASE"/>
    <property type="match status" value="1"/>
</dbReference>
<dbReference type="Gene3D" id="3.90.180.10">
    <property type="entry name" value="Medium-chain alcohol dehydrogenases, catalytic domain"/>
    <property type="match status" value="1"/>
</dbReference>
<proteinExistence type="predicted"/>
<dbReference type="InterPro" id="IPR013154">
    <property type="entry name" value="ADH-like_N"/>
</dbReference>
<dbReference type="GO" id="GO:0016491">
    <property type="term" value="F:oxidoreductase activity"/>
    <property type="evidence" value="ECO:0007669"/>
    <property type="project" value="InterPro"/>
</dbReference>
<dbReference type="InterPro" id="IPR036291">
    <property type="entry name" value="NAD(P)-bd_dom_sf"/>
</dbReference>
<dbReference type="AlphaFoldDB" id="A0A2Z4Y4C6"/>
<feature type="domain" description="Enoyl reductase (ER)" evidence="2">
    <location>
        <begin position="10"/>
        <end position="341"/>
    </location>
</feature>
<dbReference type="InterPro" id="IPR011032">
    <property type="entry name" value="GroES-like_sf"/>
</dbReference>
<protein>
    <submittedName>
        <fullName evidence="3">Alcohol dehydrogenase</fullName>
    </submittedName>
</protein>
<dbReference type="Proteomes" id="UP000262583">
    <property type="component" value="Chromosome"/>
</dbReference>
<dbReference type="SMART" id="SM00829">
    <property type="entry name" value="PKS_ER"/>
    <property type="match status" value="1"/>
</dbReference>
<sequence>MKAAVFEEAGDLEKLVIRDLPDPTPGPGQVLVQVKACALNHLDLWARRGAFNIALPMPHISGSDVCGIVAALGEGVHDWTLGERVIIAPGQGCGQCEACRAGHDSYCDQYKIFGFQTQGGYAEFAVTEARHLIRVSRNLSYEEWAAVPLTFLTAYHMLFSLARLQPGETVLVHACGSGVGVAAIQLAHLGGACVIATSASDHKLRRAQRELGVENVVNYDRENVVKHVMHLTNGRGVDVVIDPVGPAVWEDSLAILRRGGRLVNCAATTGMETKISVRTLYARQISLMGSYMGFRYELDKVVRLAECGRIRPIVDKTYRLEDARLAQERMENRENFGKIVLVMNSNFES</sequence>
<reference evidence="3 4" key="1">
    <citation type="submission" date="2018-05" db="EMBL/GenBank/DDBJ databases">
        <title>A metagenomic window into the 2 km-deep terrestrial subsurface aquifer revealed taxonomically and functionally diverse microbial community comprising novel uncultured bacterial lineages.</title>
        <authorList>
            <person name="Kadnikov V.V."/>
            <person name="Mardanov A.V."/>
            <person name="Beletsky A.V."/>
            <person name="Banks D."/>
            <person name="Pimenov N.V."/>
            <person name="Frank Y.A."/>
            <person name="Karnachuk O.V."/>
            <person name="Ravin N.V."/>
        </authorList>
    </citation>
    <scope>NUCLEOTIDE SEQUENCE [LARGE SCALE GENOMIC DNA]</scope>
    <source>
        <strain evidence="3">BY</strain>
    </source>
</reference>
<evidence type="ECO:0000259" key="2">
    <source>
        <dbReference type="SMART" id="SM00829"/>
    </source>
</evidence>
<dbReference type="SUPFAM" id="SSF50129">
    <property type="entry name" value="GroES-like"/>
    <property type="match status" value="1"/>
</dbReference>
<dbReference type="Pfam" id="PF00107">
    <property type="entry name" value="ADH_zinc_N"/>
    <property type="match status" value="1"/>
</dbReference>
<dbReference type="Pfam" id="PF08240">
    <property type="entry name" value="ADH_N"/>
    <property type="match status" value="1"/>
</dbReference>
<dbReference type="InterPro" id="IPR013149">
    <property type="entry name" value="ADH-like_C"/>
</dbReference>
<organism evidence="3 4">
    <name type="scientific">Sumerlaea chitinivorans</name>
    <dbReference type="NCBI Taxonomy" id="2250252"/>
    <lineage>
        <taxon>Bacteria</taxon>
        <taxon>Candidatus Sumerlaeota</taxon>
        <taxon>Candidatus Sumerlaeia</taxon>
        <taxon>Candidatus Sumerlaeales</taxon>
        <taxon>Candidatus Sumerlaeaceae</taxon>
        <taxon>Candidatus Sumerlaea</taxon>
    </lineage>
</organism>
<name>A0A2Z4Y4C6_SUMC1</name>
<dbReference type="PANTHER" id="PTHR44154">
    <property type="entry name" value="QUINONE OXIDOREDUCTASE"/>
    <property type="match status" value="1"/>
</dbReference>
<dbReference type="SUPFAM" id="SSF51735">
    <property type="entry name" value="NAD(P)-binding Rossmann-fold domains"/>
    <property type="match status" value="1"/>
</dbReference>
<keyword evidence="1" id="KW-0521">NADP</keyword>